<dbReference type="CDD" id="cd03784">
    <property type="entry name" value="GT1_Gtf-like"/>
    <property type="match status" value="1"/>
</dbReference>
<dbReference type="InterPro" id="IPR050426">
    <property type="entry name" value="Glycosyltransferase_28"/>
</dbReference>
<evidence type="ECO:0000313" key="4">
    <source>
        <dbReference type="EMBL" id="CAE7587728.1"/>
    </source>
</evidence>
<dbReference type="GO" id="GO:0005975">
    <property type="term" value="P:carbohydrate metabolic process"/>
    <property type="evidence" value="ECO:0007669"/>
    <property type="project" value="InterPro"/>
</dbReference>
<name>A0A812USH4_SYMPI</name>
<gene>
    <name evidence="4" type="primary">UGT80A2</name>
    <name evidence="4" type="ORF">SPIL2461_LOCUS15675</name>
</gene>
<dbReference type="GO" id="GO:0016906">
    <property type="term" value="F:sterol 3-beta-glucosyltransferase activity"/>
    <property type="evidence" value="ECO:0007669"/>
    <property type="project" value="UniProtKB-ARBA"/>
</dbReference>
<dbReference type="PANTHER" id="PTHR48050">
    <property type="entry name" value="STEROL 3-BETA-GLUCOSYLTRANSFERASE"/>
    <property type="match status" value="1"/>
</dbReference>
<dbReference type="Proteomes" id="UP000649617">
    <property type="component" value="Unassembled WGS sequence"/>
</dbReference>
<dbReference type="OrthoDB" id="438561at2759"/>
<feature type="region of interest" description="Disordered" evidence="2">
    <location>
        <begin position="448"/>
        <end position="477"/>
    </location>
</feature>
<feature type="domain" description="Glycosyltransferase family 28 N-terminal" evidence="3">
    <location>
        <begin position="8"/>
        <end position="150"/>
    </location>
</feature>
<organism evidence="4 5">
    <name type="scientific">Symbiodinium pilosum</name>
    <name type="common">Dinoflagellate</name>
    <dbReference type="NCBI Taxonomy" id="2952"/>
    <lineage>
        <taxon>Eukaryota</taxon>
        <taxon>Sar</taxon>
        <taxon>Alveolata</taxon>
        <taxon>Dinophyceae</taxon>
        <taxon>Suessiales</taxon>
        <taxon>Symbiodiniaceae</taxon>
        <taxon>Symbiodinium</taxon>
    </lineage>
</organism>
<dbReference type="InterPro" id="IPR004276">
    <property type="entry name" value="GlycoTrans_28_N"/>
</dbReference>
<keyword evidence="5" id="KW-1185">Reference proteome</keyword>
<evidence type="ECO:0000313" key="5">
    <source>
        <dbReference type="Proteomes" id="UP000649617"/>
    </source>
</evidence>
<comment type="caution">
    <text evidence="4">The sequence shown here is derived from an EMBL/GenBank/DDBJ whole genome shotgun (WGS) entry which is preliminary data.</text>
</comment>
<evidence type="ECO:0000259" key="3">
    <source>
        <dbReference type="Pfam" id="PF03033"/>
    </source>
</evidence>
<feature type="non-terminal residue" evidence="4">
    <location>
        <position position="477"/>
    </location>
</feature>
<keyword evidence="1" id="KW-0808">Transferase</keyword>
<dbReference type="SUPFAM" id="SSF53756">
    <property type="entry name" value="UDP-Glycosyltransferase/glycogen phosphorylase"/>
    <property type="match status" value="1"/>
</dbReference>
<accession>A0A812USH4</accession>
<proteinExistence type="predicted"/>
<evidence type="ECO:0000256" key="1">
    <source>
        <dbReference type="ARBA" id="ARBA00022679"/>
    </source>
</evidence>
<dbReference type="PANTHER" id="PTHR48050:SF13">
    <property type="entry name" value="STEROL 3-BETA-GLUCOSYLTRANSFERASE UGT80A2"/>
    <property type="match status" value="1"/>
</dbReference>
<dbReference type="EMBL" id="CAJNIZ010039136">
    <property type="protein sequence ID" value="CAE7587728.1"/>
    <property type="molecule type" value="Genomic_DNA"/>
</dbReference>
<dbReference type="InterPro" id="IPR002213">
    <property type="entry name" value="UDP_glucos_trans"/>
</dbReference>
<dbReference type="Pfam" id="PF03033">
    <property type="entry name" value="Glyco_transf_28"/>
    <property type="match status" value="1"/>
</dbReference>
<evidence type="ECO:0000256" key="2">
    <source>
        <dbReference type="SAM" id="MobiDB-lite"/>
    </source>
</evidence>
<sequence length="477" mass="52000">AMALRVGMISAGTRGDVQPFLALGQELQARGHHVAICCPRLCVDLVHDHGIEAFGISYDPKAAILSPGMQRAIGDGDGSGCVRAVCEAQRQQILETGIDPADEVHSFMTEFRADVLVGHPSFVPLIVVAEAFSVPLVNALFMPFLPSRVMQPGWYTQSQLEEEGFLNCPLQAHRHLWDQYINTDALKQLNEVRSRWGMQPYKDCSEVQAIYQSAPEANCWSTHMLQAPSDLAQEFPLAQQTGYLFADAPEHYELPAALLRFLENGQKPIYIGFGSLCVGDPRLATEKVLRALMRAGQRGIICGGWGGMNPEHLNPAETPDFAVLKQLLGVRLACALQSAGTVAAVARAGIPGAILPVAWDQPWWGEHLAKLKVGLNLGKMIASIDEDSLETCFRSLSADSDLAERAAELGRLIRQETPGRQRLPHPWSTQAQPVPKVTPALWERPLKAVNSETAAGPPKPSGTIESWEEYPMKLGGA</sequence>
<dbReference type="Gene3D" id="3.40.50.2000">
    <property type="entry name" value="Glycogen Phosphorylase B"/>
    <property type="match status" value="2"/>
</dbReference>
<dbReference type="AlphaFoldDB" id="A0A812USH4"/>
<protein>
    <submittedName>
        <fullName evidence="4">UGT80A2 protein</fullName>
    </submittedName>
</protein>
<reference evidence="4" key="1">
    <citation type="submission" date="2021-02" db="EMBL/GenBank/DDBJ databases">
        <authorList>
            <person name="Dougan E. K."/>
            <person name="Rhodes N."/>
            <person name="Thang M."/>
            <person name="Chan C."/>
        </authorList>
    </citation>
    <scope>NUCLEOTIDE SEQUENCE</scope>
</reference>